<sequence>MSHEISRPVAKIDNREKLAGDAQYLGDLHPQGMLYAKTLRSVKARAVIRAITVPPLPEGYFIVDRHDVPGKNRVKILSDDQPFFAEDRVNYIGEPILLVVGPEKERILAILDGIRVDYEDLPPILTLADAERSQLPPLFGADNYFAEYHFSRGQVDEAFSRAARVIEGEYQTGYQEHVYLEPQGVLAVHEAGKITVYGSIQCPYYVKNALIQAFGWDGDRVRVVQTTTGGGFGGKEDYPSLIAGQAGFAALKTGRPVQLLFDRAEDIEVTTKRHPSAIRLRTALDGTGRITAMEADIRLNAGAYAGLSAVVLQRSMFNIAGVYQLPALKVRGRAVATNTVPNGAFRGFGSPQAFFAVETHLDEVARELGVDPLEFKIKHMAKQGDWTATGGTYQQEIKLPELIAEVEELSGYRRKTADFARRDGARLQGIGMALFLHGCGFTGSGERDHIKARVKLHKRADGQVEVLAANADMGQGLRTTLRKIVAQTLERPLETIIYDNPDTDRVPDSGPTVASRTVMIVGKLLEEAARKLKAVWDQPGEQEVVKDYEHPANIVWDNDTFSGDAYPAYSWGVNAVEVEVDPSTYQIDVKGVWSAFDVGVAIDERIIRGQVEGGVLQGLGYGSLEVMECRDGRIQQRSVTDYIIPTALDCPRIESRLIDNPYERGPFGAKGAGELTLVGAAPALALAVGNALGVPIRRLPVTPEYLMEVMEHGGAD</sequence>
<dbReference type="Gene3D" id="3.90.1170.50">
    <property type="entry name" value="Aldehyde oxidase/xanthine dehydrogenase, a/b hammerhead"/>
    <property type="match status" value="1"/>
</dbReference>
<comment type="caution">
    <text evidence="2">The sequence shown here is derived from an EMBL/GenBank/DDBJ whole genome shotgun (WGS) entry which is preliminary data.</text>
</comment>
<dbReference type="Proteomes" id="UP000295008">
    <property type="component" value="Unassembled WGS sequence"/>
</dbReference>
<dbReference type="InterPro" id="IPR037165">
    <property type="entry name" value="AldOxase/xan_DH_Mopterin-bd_sf"/>
</dbReference>
<dbReference type="Pfam" id="PF02738">
    <property type="entry name" value="MoCoBD_1"/>
    <property type="match status" value="1"/>
</dbReference>
<gene>
    <name evidence="2" type="ORF">EDC14_100516</name>
</gene>
<keyword evidence="3" id="KW-1185">Reference proteome</keyword>
<feature type="domain" description="Aldehyde oxidase/xanthine dehydrogenase a/b hammerhead" evidence="1">
    <location>
        <begin position="19"/>
        <end position="122"/>
    </location>
</feature>
<dbReference type="InterPro" id="IPR016208">
    <property type="entry name" value="Ald_Oxase/xanthine_DH-like"/>
</dbReference>
<name>A0A4R1S2M8_HYDET</name>
<dbReference type="GO" id="GO:0005506">
    <property type="term" value="F:iron ion binding"/>
    <property type="evidence" value="ECO:0007669"/>
    <property type="project" value="InterPro"/>
</dbReference>
<dbReference type="InterPro" id="IPR036856">
    <property type="entry name" value="Ald_Oxase/Xan_DH_a/b_sf"/>
</dbReference>
<dbReference type="OrthoDB" id="9759099at2"/>
<accession>A0A4R1S2M8</accession>
<evidence type="ECO:0000313" key="2">
    <source>
        <dbReference type="EMBL" id="TCL73154.1"/>
    </source>
</evidence>
<dbReference type="EMBL" id="SLUN01000005">
    <property type="protein sequence ID" value="TCL73154.1"/>
    <property type="molecule type" value="Genomic_DNA"/>
</dbReference>
<dbReference type="InterPro" id="IPR046867">
    <property type="entry name" value="AldOxase/xan_DH_MoCoBD2"/>
</dbReference>
<protein>
    <submittedName>
        <fullName evidence="2">CO/xanthine dehydrogenase Mo-binding subunit</fullName>
    </submittedName>
</protein>
<dbReference type="SMART" id="SM01008">
    <property type="entry name" value="Ald_Xan_dh_C"/>
    <property type="match status" value="1"/>
</dbReference>
<dbReference type="SUPFAM" id="SSF56003">
    <property type="entry name" value="Molybdenum cofactor-binding domain"/>
    <property type="match status" value="1"/>
</dbReference>
<dbReference type="RefSeq" id="WP_132013314.1">
    <property type="nucleotide sequence ID" value="NZ_SLUN01000005.1"/>
</dbReference>
<organism evidence="2 3">
    <name type="scientific">Hydrogenispora ethanolica</name>
    <dbReference type="NCBI Taxonomy" id="1082276"/>
    <lineage>
        <taxon>Bacteria</taxon>
        <taxon>Bacillati</taxon>
        <taxon>Bacillota</taxon>
        <taxon>Hydrogenispora</taxon>
    </lineage>
</organism>
<evidence type="ECO:0000313" key="3">
    <source>
        <dbReference type="Proteomes" id="UP000295008"/>
    </source>
</evidence>
<reference evidence="2 3" key="1">
    <citation type="submission" date="2019-03" db="EMBL/GenBank/DDBJ databases">
        <title>Genomic Encyclopedia of Type Strains, Phase IV (KMG-IV): sequencing the most valuable type-strain genomes for metagenomic binning, comparative biology and taxonomic classification.</title>
        <authorList>
            <person name="Goeker M."/>
        </authorList>
    </citation>
    <scope>NUCLEOTIDE SEQUENCE [LARGE SCALE GENOMIC DNA]</scope>
    <source>
        <strain evidence="2 3">LX-B</strain>
    </source>
</reference>
<dbReference type="Gene3D" id="3.30.365.10">
    <property type="entry name" value="Aldehyde oxidase/xanthine dehydrogenase, molybdopterin binding domain"/>
    <property type="match status" value="4"/>
</dbReference>
<dbReference type="AlphaFoldDB" id="A0A4R1S2M8"/>
<dbReference type="PANTHER" id="PTHR11908:SF157">
    <property type="entry name" value="XANTHINE DEHYDROGENASE SUBUNIT D-RELATED"/>
    <property type="match status" value="1"/>
</dbReference>
<dbReference type="PANTHER" id="PTHR11908">
    <property type="entry name" value="XANTHINE DEHYDROGENASE"/>
    <property type="match status" value="1"/>
</dbReference>
<dbReference type="Pfam" id="PF20256">
    <property type="entry name" value="MoCoBD_2"/>
    <property type="match status" value="2"/>
</dbReference>
<dbReference type="GO" id="GO:0016491">
    <property type="term" value="F:oxidoreductase activity"/>
    <property type="evidence" value="ECO:0007669"/>
    <property type="project" value="InterPro"/>
</dbReference>
<evidence type="ECO:0000259" key="1">
    <source>
        <dbReference type="SMART" id="SM01008"/>
    </source>
</evidence>
<dbReference type="InterPro" id="IPR000674">
    <property type="entry name" value="Ald_Oxase/Xan_DH_a/b"/>
</dbReference>
<proteinExistence type="predicted"/>
<dbReference type="SUPFAM" id="SSF54665">
    <property type="entry name" value="CO dehydrogenase molybdoprotein N-domain-like"/>
    <property type="match status" value="1"/>
</dbReference>
<dbReference type="InterPro" id="IPR008274">
    <property type="entry name" value="AldOxase/xan_DH_MoCoBD1"/>
</dbReference>
<dbReference type="Pfam" id="PF01315">
    <property type="entry name" value="Ald_Xan_dh_C"/>
    <property type="match status" value="1"/>
</dbReference>